<name>A0ABN2R253_9ACTN</name>
<evidence type="ECO:0000313" key="2">
    <source>
        <dbReference type="EMBL" id="GAA1961851.1"/>
    </source>
</evidence>
<evidence type="ECO:0000256" key="1">
    <source>
        <dbReference type="SAM" id="Phobius"/>
    </source>
</evidence>
<organism evidence="2 3">
    <name type="scientific">Nocardioides panacihumi</name>
    <dbReference type="NCBI Taxonomy" id="400774"/>
    <lineage>
        <taxon>Bacteria</taxon>
        <taxon>Bacillati</taxon>
        <taxon>Actinomycetota</taxon>
        <taxon>Actinomycetes</taxon>
        <taxon>Propionibacteriales</taxon>
        <taxon>Nocardioidaceae</taxon>
        <taxon>Nocardioides</taxon>
    </lineage>
</organism>
<reference evidence="2 3" key="1">
    <citation type="journal article" date="2019" name="Int. J. Syst. Evol. Microbiol.">
        <title>The Global Catalogue of Microorganisms (GCM) 10K type strain sequencing project: providing services to taxonomists for standard genome sequencing and annotation.</title>
        <authorList>
            <consortium name="The Broad Institute Genomics Platform"/>
            <consortium name="The Broad Institute Genome Sequencing Center for Infectious Disease"/>
            <person name="Wu L."/>
            <person name="Ma J."/>
        </authorList>
    </citation>
    <scope>NUCLEOTIDE SEQUENCE [LARGE SCALE GENOMIC DNA]</scope>
    <source>
        <strain evidence="2 3">JCM 15309</strain>
    </source>
</reference>
<evidence type="ECO:0008006" key="4">
    <source>
        <dbReference type="Google" id="ProtNLM"/>
    </source>
</evidence>
<keyword evidence="1" id="KW-0812">Transmembrane</keyword>
<proteinExistence type="predicted"/>
<feature type="transmembrane region" description="Helical" evidence="1">
    <location>
        <begin position="9"/>
        <end position="30"/>
    </location>
</feature>
<sequence length="420" mass="43735">MHKAGRPRWWVAGLVGFLCLAVGTLAWLALRPDTYVASPGRPAYASARPDLAAGTLDDLQQAVTRRDAHAAEGLAADDRARSLLGAVVTNAESLGVTDFTARYVDEGGAVAKDGRWTAAVDLTWRFGHDDPSPVHEEVEVGFATAASTASNASGGQDAVRITGIGGGGQRSPLWLTEALRVRSGAGVLTLGADAAAVDRYATLAARAVPVVARVVKGWAGPLVVEVPRSEAELDAALGAAPGTYAGVAAVTASVDGSMASDAPVHVFVNPEVMGTLDDQGAQIVLSHEVTHAATKAATNTHRPIWLTEGFADYVALRDVHLPITKTAGQIITQVRKSGPPDHLPGQGDFDSHSSSFGAEYEAAWLVCRVIAEQAGERGLLAVYDRVGAGQDLDAVLRDVLGVGTPGLTRLWQRRLSDLAG</sequence>
<dbReference type="EMBL" id="BAAAPB010000002">
    <property type="protein sequence ID" value="GAA1961851.1"/>
    <property type="molecule type" value="Genomic_DNA"/>
</dbReference>
<gene>
    <name evidence="2" type="ORF">GCM10009798_22010</name>
</gene>
<comment type="caution">
    <text evidence="2">The sequence shown here is derived from an EMBL/GenBank/DDBJ whole genome shotgun (WGS) entry which is preliminary data.</text>
</comment>
<dbReference type="Proteomes" id="UP001500571">
    <property type="component" value="Unassembled WGS sequence"/>
</dbReference>
<evidence type="ECO:0000313" key="3">
    <source>
        <dbReference type="Proteomes" id="UP001500571"/>
    </source>
</evidence>
<protein>
    <recommendedName>
        <fullName evidence="4">Peptidase M48 domain-containing protein</fullName>
    </recommendedName>
</protein>
<accession>A0ABN2R253</accession>
<keyword evidence="1" id="KW-0472">Membrane</keyword>
<keyword evidence="1" id="KW-1133">Transmembrane helix</keyword>
<keyword evidence="3" id="KW-1185">Reference proteome</keyword>